<dbReference type="InterPro" id="IPR029063">
    <property type="entry name" value="SAM-dependent_MTases_sf"/>
</dbReference>
<dbReference type="EMBL" id="BMDG01000008">
    <property type="protein sequence ID" value="GGI09262.1"/>
    <property type="molecule type" value="Genomic_DNA"/>
</dbReference>
<accession>A0ABQ2B8C0</accession>
<evidence type="ECO:0000256" key="1">
    <source>
        <dbReference type="ARBA" id="ARBA00022603"/>
    </source>
</evidence>
<dbReference type="InterPro" id="IPR041698">
    <property type="entry name" value="Methyltransf_25"/>
</dbReference>
<evidence type="ECO:0000259" key="5">
    <source>
        <dbReference type="Pfam" id="PF13649"/>
    </source>
</evidence>
<comment type="caution">
    <text evidence="6">The sequence shown here is derived from an EMBL/GenBank/DDBJ whole genome shotgun (WGS) entry which is preliminary data.</text>
</comment>
<dbReference type="PANTHER" id="PTHR43591:SF24">
    <property type="entry name" value="2-METHOXY-6-POLYPRENYL-1,4-BENZOQUINOL METHYLASE, MITOCHONDRIAL"/>
    <property type="match status" value="1"/>
</dbReference>
<dbReference type="CDD" id="cd02440">
    <property type="entry name" value="AdoMet_MTases"/>
    <property type="match status" value="1"/>
</dbReference>
<keyword evidence="3" id="KW-0949">S-adenosyl-L-methionine</keyword>
<dbReference type="SUPFAM" id="SSF53335">
    <property type="entry name" value="S-adenosyl-L-methionine-dependent methyltransferases"/>
    <property type="match status" value="1"/>
</dbReference>
<dbReference type="RefSeq" id="WP_188524068.1">
    <property type="nucleotide sequence ID" value="NZ_BMDG01000008.1"/>
</dbReference>
<reference evidence="7" key="1">
    <citation type="journal article" date="2019" name="Int. J. Syst. Evol. Microbiol.">
        <title>The Global Catalogue of Microorganisms (GCM) 10K type strain sequencing project: providing services to taxonomists for standard genome sequencing and annotation.</title>
        <authorList>
            <consortium name="The Broad Institute Genomics Platform"/>
            <consortium name="The Broad Institute Genome Sequencing Center for Infectious Disease"/>
            <person name="Wu L."/>
            <person name="Ma J."/>
        </authorList>
    </citation>
    <scope>NUCLEOTIDE SEQUENCE [LARGE SCALE GENOMIC DNA]</scope>
    <source>
        <strain evidence="7">CCM 8653</strain>
    </source>
</reference>
<dbReference type="Gene3D" id="3.40.50.150">
    <property type="entry name" value="Vaccinia Virus protein VP39"/>
    <property type="match status" value="1"/>
</dbReference>
<dbReference type="PANTHER" id="PTHR43591">
    <property type="entry name" value="METHYLTRANSFERASE"/>
    <property type="match status" value="1"/>
</dbReference>
<keyword evidence="1" id="KW-0489">Methyltransferase</keyword>
<dbReference type="PROSITE" id="PS01184">
    <property type="entry name" value="UBIE_2"/>
    <property type="match status" value="1"/>
</dbReference>
<dbReference type="InterPro" id="IPR023576">
    <property type="entry name" value="UbiE/COQ5_MeTrFase_CS"/>
</dbReference>
<evidence type="ECO:0000256" key="4">
    <source>
        <dbReference type="SAM" id="MobiDB-lite"/>
    </source>
</evidence>
<proteinExistence type="predicted"/>
<keyword evidence="2" id="KW-0808">Transferase</keyword>
<evidence type="ECO:0000256" key="2">
    <source>
        <dbReference type="ARBA" id="ARBA00022679"/>
    </source>
</evidence>
<evidence type="ECO:0000313" key="7">
    <source>
        <dbReference type="Proteomes" id="UP000632535"/>
    </source>
</evidence>
<name>A0ABQ2B8C0_9MICO</name>
<dbReference type="Proteomes" id="UP000632535">
    <property type="component" value="Unassembled WGS sequence"/>
</dbReference>
<keyword evidence="7" id="KW-1185">Reference proteome</keyword>
<sequence length="261" mass="27497">MTAHRSHDAAPNGVRMLDDVHPGEQGKAFLPGMGKAWLMPLYDPMTRALGVRRLHRRTVEAAGVSPGQRVLDVGTGTGSLAFAVLRAVPDAVVTGLDPDAGALRTAARKARRRRYARTADLTLVRGYADRLPLPDASLDHVVSSLALHHVPMAEKESMAAELMRVLRPGGWVTIADFGGHGQGHGGGTGHGHGHDAHAQGHRHGHDADGHGHDAPAGGYRDDAADDGIPRLLAAAGMVDAREVGRTTLLGGTVLLVRARRP</sequence>
<dbReference type="Pfam" id="PF13649">
    <property type="entry name" value="Methyltransf_25"/>
    <property type="match status" value="1"/>
</dbReference>
<evidence type="ECO:0000256" key="3">
    <source>
        <dbReference type="ARBA" id="ARBA00022691"/>
    </source>
</evidence>
<feature type="compositionally biased region" description="Gly residues" evidence="4">
    <location>
        <begin position="181"/>
        <end position="190"/>
    </location>
</feature>
<protein>
    <recommendedName>
        <fullName evidence="5">Methyltransferase domain-containing protein</fullName>
    </recommendedName>
</protein>
<feature type="region of interest" description="Disordered" evidence="4">
    <location>
        <begin position="181"/>
        <end position="222"/>
    </location>
</feature>
<gene>
    <name evidence="6" type="ORF">GCM10007368_25290</name>
</gene>
<feature type="domain" description="Methyltransferase" evidence="5">
    <location>
        <begin position="70"/>
        <end position="170"/>
    </location>
</feature>
<organism evidence="6 7">
    <name type="scientific">Isoptericola cucumis</name>
    <dbReference type="NCBI Taxonomy" id="1776856"/>
    <lineage>
        <taxon>Bacteria</taxon>
        <taxon>Bacillati</taxon>
        <taxon>Actinomycetota</taxon>
        <taxon>Actinomycetes</taxon>
        <taxon>Micrococcales</taxon>
        <taxon>Promicromonosporaceae</taxon>
        <taxon>Isoptericola</taxon>
    </lineage>
</organism>
<evidence type="ECO:0000313" key="6">
    <source>
        <dbReference type="EMBL" id="GGI09262.1"/>
    </source>
</evidence>
<feature type="region of interest" description="Disordered" evidence="4">
    <location>
        <begin position="1"/>
        <end position="20"/>
    </location>
</feature>